<dbReference type="EMBL" id="CAAALY010001725">
    <property type="protein sequence ID" value="VEL07436.1"/>
    <property type="molecule type" value="Genomic_DNA"/>
</dbReference>
<protein>
    <recommendedName>
        <fullName evidence="3">EF-hand domain-containing protein</fullName>
    </recommendedName>
</protein>
<dbReference type="InterPro" id="IPR002048">
    <property type="entry name" value="EF_hand_dom"/>
</dbReference>
<feature type="compositionally biased region" description="Basic and acidic residues" evidence="2">
    <location>
        <begin position="214"/>
        <end position="226"/>
    </location>
</feature>
<dbReference type="AlphaFoldDB" id="A0A3S5CBF5"/>
<keyword evidence="1" id="KW-0106">Calcium</keyword>
<dbReference type="PROSITE" id="PS50222">
    <property type="entry name" value="EF_HAND_2"/>
    <property type="match status" value="1"/>
</dbReference>
<organism evidence="4 5">
    <name type="scientific">Protopolystoma xenopodis</name>
    <dbReference type="NCBI Taxonomy" id="117903"/>
    <lineage>
        <taxon>Eukaryota</taxon>
        <taxon>Metazoa</taxon>
        <taxon>Spiralia</taxon>
        <taxon>Lophotrochozoa</taxon>
        <taxon>Platyhelminthes</taxon>
        <taxon>Monogenea</taxon>
        <taxon>Polyopisthocotylea</taxon>
        <taxon>Polystomatidea</taxon>
        <taxon>Polystomatidae</taxon>
        <taxon>Protopolystoma</taxon>
    </lineage>
</organism>
<name>A0A3S5CBF5_9PLAT</name>
<dbReference type="Gene3D" id="1.10.238.10">
    <property type="entry name" value="EF-hand"/>
    <property type="match status" value="1"/>
</dbReference>
<evidence type="ECO:0000313" key="4">
    <source>
        <dbReference type="EMBL" id="VEL07436.1"/>
    </source>
</evidence>
<proteinExistence type="predicted"/>
<evidence type="ECO:0000313" key="5">
    <source>
        <dbReference type="Proteomes" id="UP000784294"/>
    </source>
</evidence>
<dbReference type="GO" id="GO:0005509">
    <property type="term" value="F:calcium ion binding"/>
    <property type="evidence" value="ECO:0007669"/>
    <property type="project" value="InterPro"/>
</dbReference>
<dbReference type="Proteomes" id="UP000784294">
    <property type="component" value="Unassembled WGS sequence"/>
</dbReference>
<sequence>MNNHGMRVVDLFRIMDKSNSGELTRAEFTASLLKFRISLSADEMRQVADYVDNEHTDRINYQMLSRRLRSYRIELRDQIRTRHQEFRKEQIDQMRIRVSQPHKIEPAPPAQMHQWKKVKQVGFREEAKRQNVCKFGRPTCNRCRHFALNHLDLQHSQAIIRCIGSIGFVSILFMLPKPSLIAPIFIIEAEILRLPVRKPRVRIHARGGRCTPGRPERGVELRKEKG</sequence>
<gene>
    <name evidence="4" type="ORF">PXEA_LOCUS876</name>
</gene>
<dbReference type="PROSITE" id="PS00018">
    <property type="entry name" value="EF_HAND_1"/>
    <property type="match status" value="1"/>
</dbReference>
<dbReference type="InterPro" id="IPR018247">
    <property type="entry name" value="EF_Hand_1_Ca_BS"/>
</dbReference>
<evidence type="ECO:0000256" key="2">
    <source>
        <dbReference type="SAM" id="MobiDB-lite"/>
    </source>
</evidence>
<comment type="caution">
    <text evidence="4">The sequence shown here is derived from an EMBL/GenBank/DDBJ whole genome shotgun (WGS) entry which is preliminary data.</text>
</comment>
<evidence type="ECO:0000256" key="1">
    <source>
        <dbReference type="ARBA" id="ARBA00022837"/>
    </source>
</evidence>
<dbReference type="SUPFAM" id="SSF47473">
    <property type="entry name" value="EF-hand"/>
    <property type="match status" value="1"/>
</dbReference>
<evidence type="ECO:0000259" key="3">
    <source>
        <dbReference type="PROSITE" id="PS50222"/>
    </source>
</evidence>
<dbReference type="InterPro" id="IPR011992">
    <property type="entry name" value="EF-hand-dom_pair"/>
</dbReference>
<dbReference type="OrthoDB" id="120976at2759"/>
<reference evidence="4" key="1">
    <citation type="submission" date="2018-11" db="EMBL/GenBank/DDBJ databases">
        <authorList>
            <consortium name="Pathogen Informatics"/>
        </authorList>
    </citation>
    <scope>NUCLEOTIDE SEQUENCE</scope>
</reference>
<feature type="domain" description="EF-hand" evidence="3">
    <location>
        <begin position="3"/>
        <end position="38"/>
    </location>
</feature>
<feature type="region of interest" description="Disordered" evidence="2">
    <location>
        <begin position="206"/>
        <end position="226"/>
    </location>
</feature>
<keyword evidence="5" id="KW-1185">Reference proteome</keyword>
<accession>A0A3S5CBF5</accession>